<organism evidence="3 4">
    <name type="scientific">Elaeis guineensis var. tenera</name>
    <name type="common">Oil palm</name>
    <dbReference type="NCBI Taxonomy" id="51953"/>
    <lineage>
        <taxon>Eukaryota</taxon>
        <taxon>Viridiplantae</taxon>
        <taxon>Streptophyta</taxon>
        <taxon>Embryophyta</taxon>
        <taxon>Tracheophyta</taxon>
        <taxon>Spermatophyta</taxon>
        <taxon>Magnoliopsida</taxon>
        <taxon>Liliopsida</taxon>
        <taxon>Arecaceae</taxon>
        <taxon>Arecoideae</taxon>
        <taxon>Cocoseae</taxon>
        <taxon>Elaeidinae</taxon>
        <taxon>Elaeis</taxon>
    </lineage>
</organism>
<dbReference type="GeneID" id="105059258"/>
<feature type="chain" id="PRO_5026774277" evidence="1">
    <location>
        <begin position="28"/>
        <end position="339"/>
    </location>
</feature>
<dbReference type="InterPro" id="IPR035994">
    <property type="entry name" value="Nucleoside_phosphorylase_sf"/>
</dbReference>
<evidence type="ECO:0000259" key="2">
    <source>
        <dbReference type="Pfam" id="PF01048"/>
    </source>
</evidence>
<dbReference type="Pfam" id="PF01048">
    <property type="entry name" value="PNP_UDP_1"/>
    <property type="match status" value="1"/>
</dbReference>
<dbReference type="InterPro" id="IPR000845">
    <property type="entry name" value="Nucleoside_phosphorylase_d"/>
</dbReference>
<dbReference type="Proteomes" id="UP000504607">
    <property type="component" value="Chromosome 16"/>
</dbReference>
<dbReference type="SUPFAM" id="SSF53167">
    <property type="entry name" value="Purine and uridine phosphorylases"/>
    <property type="match status" value="1"/>
</dbReference>
<name>A0A6I9SCK3_ELAGV</name>
<feature type="domain" description="Nucleoside phosphorylase" evidence="2">
    <location>
        <begin position="48"/>
        <end position="324"/>
    </location>
</feature>
<evidence type="ECO:0000313" key="3">
    <source>
        <dbReference type="Proteomes" id="UP000504607"/>
    </source>
</evidence>
<dbReference type="FunCoup" id="A0A6I9SCK3">
    <property type="interactions" value="315"/>
</dbReference>
<dbReference type="AlphaFoldDB" id="A0A6I9SCK3"/>
<dbReference type="PANTHER" id="PTHR21234">
    <property type="entry name" value="PURINE NUCLEOSIDE PHOSPHORYLASE"/>
    <property type="match status" value="1"/>
</dbReference>
<dbReference type="OrthoDB" id="1916878at2759"/>
<dbReference type="KEGG" id="egu:105059258"/>
<dbReference type="Gene3D" id="3.40.50.1580">
    <property type="entry name" value="Nucleoside phosphorylase domain"/>
    <property type="match status" value="1"/>
</dbReference>
<dbReference type="CDD" id="cd09008">
    <property type="entry name" value="MTAN"/>
    <property type="match status" value="1"/>
</dbReference>
<evidence type="ECO:0000256" key="1">
    <source>
        <dbReference type="SAM" id="SignalP"/>
    </source>
</evidence>
<gene>
    <name evidence="4" type="primary">LOC105059258</name>
</gene>
<proteinExistence type="predicted"/>
<dbReference type="RefSeq" id="XP_010940791.1">
    <property type="nucleotide sequence ID" value="XM_010942489.3"/>
</dbReference>
<dbReference type="InParanoid" id="A0A6I9SCK3"/>
<keyword evidence="3" id="KW-1185">Reference proteome</keyword>
<evidence type="ECO:0000313" key="4">
    <source>
        <dbReference type="RefSeq" id="XP_010940791.1"/>
    </source>
</evidence>
<dbReference type="GO" id="GO:0009116">
    <property type="term" value="P:nucleoside metabolic process"/>
    <property type="evidence" value="ECO:0007669"/>
    <property type="project" value="InterPro"/>
</dbReference>
<accession>A0A6I9SCK3</accession>
<feature type="signal peptide" evidence="1">
    <location>
        <begin position="1"/>
        <end position="27"/>
    </location>
</feature>
<protein>
    <submittedName>
        <fullName evidence="4">Bark storage protein A isoform X1</fullName>
    </submittedName>
</protein>
<dbReference type="GO" id="GO:0003824">
    <property type="term" value="F:catalytic activity"/>
    <property type="evidence" value="ECO:0007669"/>
    <property type="project" value="InterPro"/>
</dbReference>
<reference evidence="4" key="1">
    <citation type="submission" date="2025-08" db="UniProtKB">
        <authorList>
            <consortium name="RefSeq"/>
        </authorList>
    </citation>
    <scope>IDENTIFICATION</scope>
</reference>
<keyword evidence="1" id="KW-0732">Signal</keyword>
<dbReference type="PANTHER" id="PTHR21234:SF43">
    <property type="entry name" value="OS06G0112100 PROTEIN"/>
    <property type="match status" value="1"/>
</dbReference>
<sequence>MAEIGRWRLVGLSVFVHVLLLVPCSSGLPLVHPLRAAVDRVNERGPFIGLVMAYSSEAQAVRSSGEFVPGSDIPSLDLYGRRFHIGTIRDVDVIWVKSGQRRLNAGITVQILLDVFDIRGLVHFGIAGSANDSLSFGDVSVPKFVAFTGSWTWTKFNSVEGSSPDLSFGEYSIPSESKNWLSSVEYKTEELFPVGKEMQYVFWLEVDPEWFYVAEKLQVALQRCINETYCLPQTPKVAFGLKGSTDDIFVNNAAYRKFLFNEFGVSTIDEESAAVLMTAVSPGVPTIVFRGVSDLAGGEESWSSTDLSDLASINAFKVALEFIAAIGKEKYQLMPKEMI</sequence>